<evidence type="ECO:0000313" key="2">
    <source>
        <dbReference type="Proteomes" id="UP000308230"/>
    </source>
</evidence>
<dbReference type="Proteomes" id="UP000308230">
    <property type="component" value="Unassembled WGS sequence"/>
</dbReference>
<comment type="caution">
    <text evidence="1">The sequence shown here is derived from an EMBL/GenBank/DDBJ whole genome shotgun (WGS) entry which is preliminary data.</text>
</comment>
<dbReference type="RefSeq" id="WP_138126898.1">
    <property type="nucleotide sequence ID" value="NZ_SWLG01000008.1"/>
</dbReference>
<gene>
    <name evidence="1" type="ORF">FCL54_12390</name>
</gene>
<organism evidence="1 2">
    <name type="scientific">Exobacillus caeni</name>
    <dbReference type="NCBI Taxonomy" id="2574798"/>
    <lineage>
        <taxon>Bacteria</taxon>
        <taxon>Bacillati</taxon>
        <taxon>Bacillota</taxon>
        <taxon>Bacilli</taxon>
        <taxon>Bacillales</taxon>
        <taxon>Guptibacillaceae</taxon>
        <taxon>Exobacillus</taxon>
    </lineage>
</organism>
<name>A0A5R9EZU4_9BACL</name>
<sequence>MTAYDIRLSHNNKQSKVHSEDYETVITILQRLEENEQVTTAIKESETTNNELISFQASESPLDTICSIEKEKQLVHYIDIYLFKTLCEANQIQINYLK</sequence>
<accession>A0A5R9EZU4</accession>
<evidence type="ECO:0000313" key="1">
    <source>
        <dbReference type="EMBL" id="TLS36757.1"/>
    </source>
</evidence>
<proteinExistence type="predicted"/>
<reference evidence="1 2" key="1">
    <citation type="submission" date="2019-04" db="EMBL/GenBank/DDBJ databases">
        <title>Bacillus caeni sp. nov., a bacterium isolated from mangrove sediment.</title>
        <authorList>
            <person name="Huang H."/>
            <person name="Mo K."/>
            <person name="Hu Y."/>
        </authorList>
    </citation>
    <scope>NUCLEOTIDE SEQUENCE [LARGE SCALE GENOMIC DNA]</scope>
    <source>
        <strain evidence="1 2">HB172195</strain>
    </source>
</reference>
<protein>
    <submittedName>
        <fullName evidence="1">Uncharacterized protein</fullName>
    </submittedName>
</protein>
<keyword evidence="2" id="KW-1185">Reference proteome</keyword>
<dbReference type="AlphaFoldDB" id="A0A5R9EZU4"/>
<dbReference type="EMBL" id="SWLG01000008">
    <property type="protein sequence ID" value="TLS36757.1"/>
    <property type="molecule type" value="Genomic_DNA"/>
</dbReference>